<evidence type="ECO:0000256" key="3">
    <source>
        <dbReference type="ARBA" id="ARBA00022603"/>
    </source>
</evidence>
<dbReference type="EMBL" id="MAVT02000201">
    <property type="protein sequence ID" value="POS78248.1"/>
    <property type="molecule type" value="Genomic_DNA"/>
</dbReference>
<dbReference type="OrthoDB" id="278300at2759"/>
<feature type="compositionally biased region" description="Basic and acidic residues" evidence="9">
    <location>
        <begin position="23"/>
        <end position="38"/>
    </location>
</feature>
<evidence type="ECO:0000256" key="2">
    <source>
        <dbReference type="ARBA" id="ARBA00020451"/>
    </source>
</evidence>
<feature type="domain" description="SAM-dependent MTase TRM10-type" evidence="10">
    <location>
        <begin position="138"/>
        <end position="388"/>
    </location>
</feature>
<feature type="compositionally biased region" description="Acidic residues" evidence="9">
    <location>
        <begin position="394"/>
        <end position="410"/>
    </location>
</feature>
<dbReference type="PROSITE" id="PS51675">
    <property type="entry name" value="SAM_MT_TRM10"/>
    <property type="match status" value="1"/>
</dbReference>
<feature type="region of interest" description="Disordered" evidence="9">
    <location>
        <begin position="386"/>
        <end position="438"/>
    </location>
</feature>
<dbReference type="GO" id="GO:0005634">
    <property type="term" value="C:nucleus"/>
    <property type="evidence" value="ECO:0007669"/>
    <property type="project" value="TreeGrafter"/>
</dbReference>
<comment type="catalytic activity">
    <reaction evidence="8">
        <text>guanosine(9) in tRNA + S-adenosyl-L-methionine = N(1)-methylguanosine(9) in tRNA + S-adenosyl-L-homocysteine + H(+)</text>
        <dbReference type="Rhea" id="RHEA:43156"/>
        <dbReference type="Rhea" id="RHEA-COMP:10367"/>
        <dbReference type="Rhea" id="RHEA-COMP:10368"/>
        <dbReference type="ChEBI" id="CHEBI:15378"/>
        <dbReference type="ChEBI" id="CHEBI:57856"/>
        <dbReference type="ChEBI" id="CHEBI:59789"/>
        <dbReference type="ChEBI" id="CHEBI:73542"/>
        <dbReference type="ChEBI" id="CHEBI:74269"/>
        <dbReference type="EC" id="2.1.1.221"/>
    </reaction>
</comment>
<evidence type="ECO:0000256" key="7">
    <source>
        <dbReference type="ARBA" id="ARBA00032166"/>
    </source>
</evidence>
<dbReference type="Gene3D" id="3.40.1280.30">
    <property type="match status" value="1"/>
</dbReference>
<evidence type="ECO:0000256" key="1">
    <source>
        <dbReference type="ARBA" id="ARBA00012797"/>
    </source>
</evidence>
<feature type="compositionally biased region" description="Basic and acidic residues" evidence="9">
    <location>
        <begin position="411"/>
        <end position="430"/>
    </location>
</feature>
<feature type="compositionally biased region" description="Basic and acidic residues" evidence="9">
    <location>
        <begin position="84"/>
        <end position="94"/>
    </location>
</feature>
<gene>
    <name evidence="11" type="ORF">DHEL01_v203356</name>
</gene>
<keyword evidence="3" id="KW-0489">Methyltransferase</keyword>
<protein>
    <recommendedName>
        <fullName evidence="2">tRNA (guanine(9)-N1)-methyltransferase</fullName>
        <ecNumber evidence="1">2.1.1.221</ecNumber>
    </recommendedName>
    <alternativeName>
        <fullName evidence="7">tRNA methyltransferase 10</fullName>
    </alternativeName>
    <alternativeName>
        <fullName evidence="6">tRNA(m1G9)-methyltransferase</fullName>
    </alternativeName>
</protein>
<evidence type="ECO:0000256" key="4">
    <source>
        <dbReference type="ARBA" id="ARBA00022679"/>
    </source>
</evidence>
<evidence type="ECO:0000256" key="9">
    <source>
        <dbReference type="SAM" id="MobiDB-lite"/>
    </source>
</evidence>
<evidence type="ECO:0000259" key="10">
    <source>
        <dbReference type="PROSITE" id="PS51675"/>
    </source>
</evidence>
<feature type="region of interest" description="Disordered" evidence="9">
    <location>
        <begin position="243"/>
        <end position="287"/>
    </location>
</feature>
<dbReference type="GO" id="GO:0052905">
    <property type="term" value="F:tRNA (guanosine(9)-N1)-methyltransferase activity"/>
    <property type="evidence" value="ECO:0007669"/>
    <property type="project" value="UniProtKB-EC"/>
</dbReference>
<dbReference type="InterPro" id="IPR038459">
    <property type="entry name" value="MT_TRM10-typ_sf"/>
</dbReference>
<accession>A0A2P5I6X3</accession>
<dbReference type="PANTHER" id="PTHR13563">
    <property type="entry name" value="TRNA (GUANINE-9-) METHYLTRANSFERASE"/>
    <property type="match status" value="1"/>
</dbReference>
<organism evidence="11 12">
    <name type="scientific">Diaporthe helianthi</name>
    <dbReference type="NCBI Taxonomy" id="158607"/>
    <lineage>
        <taxon>Eukaryota</taxon>
        <taxon>Fungi</taxon>
        <taxon>Dikarya</taxon>
        <taxon>Ascomycota</taxon>
        <taxon>Pezizomycotina</taxon>
        <taxon>Sordariomycetes</taxon>
        <taxon>Sordariomycetidae</taxon>
        <taxon>Diaporthales</taxon>
        <taxon>Diaporthaceae</taxon>
        <taxon>Diaporthe</taxon>
    </lineage>
</organism>
<dbReference type="InterPro" id="IPR028564">
    <property type="entry name" value="MT_TRM10-typ"/>
</dbReference>
<dbReference type="Proteomes" id="UP000094444">
    <property type="component" value="Unassembled WGS sequence"/>
</dbReference>
<evidence type="ECO:0000313" key="12">
    <source>
        <dbReference type="Proteomes" id="UP000094444"/>
    </source>
</evidence>
<evidence type="ECO:0000256" key="8">
    <source>
        <dbReference type="ARBA" id="ARBA00048434"/>
    </source>
</evidence>
<dbReference type="PANTHER" id="PTHR13563:SF13">
    <property type="entry name" value="TRNA METHYLTRANSFERASE 10 HOMOLOG A"/>
    <property type="match status" value="1"/>
</dbReference>
<feature type="compositionally biased region" description="Basic residues" evidence="9">
    <location>
        <begin position="95"/>
        <end position="107"/>
    </location>
</feature>
<dbReference type="GO" id="GO:0002939">
    <property type="term" value="P:tRNA N1-guanine methylation"/>
    <property type="evidence" value="ECO:0007669"/>
    <property type="project" value="TreeGrafter"/>
</dbReference>
<comment type="caution">
    <text evidence="11">The sequence shown here is derived from an EMBL/GenBank/DDBJ whole genome shotgun (WGS) entry which is preliminary data.</text>
</comment>
<name>A0A2P5I6X3_DIAHE</name>
<dbReference type="AlphaFoldDB" id="A0A2P5I6X3"/>
<feature type="compositionally biased region" description="Acidic residues" evidence="9">
    <location>
        <begin position="39"/>
        <end position="53"/>
    </location>
</feature>
<reference evidence="11" key="1">
    <citation type="submission" date="2017-09" db="EMBL/GenBank/DDBJ databases">
        <title>Polyketide synthases of a Diaporthe helianthi virulent isolate.</title>
        <authorList>
            <person name="Baroncelli R."/>
        </authorList>
    </citation>
    <scope>NUCLEOTIDE SEQUENCE [LARGE SCALE GENOMIC DNA]</scope>
    <source>
        <strain evidence="11">7/96</strain>
    </source>
</reference>
<evidence type="ECO:0000256" key="5">
    <source>
        <dbReference type="ARBA" id="ARBA00022691"/>
    </source>
</evidence>
<dbReference type="EC" id="2.1.1.221" evidence="1"/>
<keyword evidence="5" id="KW-0949">S-adenosyl-L-methionine</keyword>
<dbReference type="CDD" id="cd18089">
    <property type="entry name" value="SPOUT_Trm10-like"/>
    <property type="match status" value="1"/>
</dbReference>
<dbReference type="STRING" id="158607.A0A2P5I6X3"/>
<keyword evidence="12" id="KW-1185">Reference proteome</keyword>
<feature type="compositionally biased region" description="Basic and acidic residues" evidence="9">
    <location>
        <begin position="253"/>
        <end position="281"/>
    </location>
</feature>
<sequence>MEGDDKSTAPVTAPNLDTNMADALEKSPEANPRKRARDDAEDDAENEDEADNNEESKPSDDPAGDTTGQPKISKNQLKKLKRQKLWEQKKEDRKAFRKDKRHEKTARRRLERDERAAKLAEEQGIDKGEALKQIVAAEQKEPKPKMVVPVSFIIDCDFEKYMREPELVSLGAQITRCYAMNRAGQYQAHILVSSWGGFLKQRFETVMQNTHLNYKGVRFVDCDFVEAGKTAWDTMHGPRGGRCCPALGGEQQGTEKESGDKKPTEKGEDAPKDETSAEKEPTPNPEFTTDAIVYLSADSPNVLEKLEPHTSYVIGGLVDRNREKLLCQKRAEGRGIRTAKLPIGEYMQMASRQVLATNHVVEIMSKWLETGDWGKAFQEVIPKRKGGKLKAENGEEGDEEDGKDGEVEAGQDEKQDELEKKKHQQGEKQGEVSNEAAT</sequence>
<evidence type="ECO:0000256" key="6">
    <source>
        <dbReference type="ARBA" id="ARBA00031792"/>
    </source>
</evidence>
<dbReference type="InParanoid" id="A0A2P5I6X3"/>
<dbReference type="FunCoup" id="A0A2P5I6X3">
    <property type="interactions" value="788"/>
</dbReference>
<evidence type="ECO:0000313" key="11">
    <source>
        <dbReference type="EMBL" id="POS78248.1"/>
    </source>
</evidence>
<feature type="region of interest" description="Disordered" evidence="9">
    <location>
        <begin position="1"/>
        <end position="112"/>
    </location>
</feature>
<dbReference type="GO" id="GO:0000049">
    <property type="term" value="F:tRNA binding"/>
    <property type="evidence" value="ECO:0007669"/>
    <property type="project" value="TreeGrafter"/>
</dbReference>
<proteinExistence type="predicted"/>
<keyword evidence="4" id="KW-0808">Transferase</keyword>
<dbReference type="InterPro" id="IPR007356">
    <property type="entry name" value="tRNA_m1G_MeTrfase_euk"/>
</dbReference>